<evidence type="ECO:0000256" key="2">
    <source>
        <dbReference type="ARBA" id="ARBA00022737"/>
    </source>
</evidence>
<evidence type="ECO:0000256" key="4">
    <source>
        <dbReference type="ARBA" id="ARBA00023159"/>
    </source>
</evidence>
<keyword evidence="4" id="KW-0010">Activator</keyword>
<evidence type="ECO:0000256" key="3">
    <source>
        <dbReference type="ARBA" id="ARBA00023015"/>
    </source>
</evidence>
<dbReference type="Pfam" id="PF05043">
    <property type="entry name" value="Mga"/>
    <property type="match status" value="1"/>
</dbReference>
<proteinExistence type="predicted"/>
<evidence type="ECO:0000313" key="8">
    <source>
        <dbReference type="EMBL" id="HJF33570.1"/>
    </source>
</evidence>
<dbReference type="PROSITE" id="PS51372">
    <property type="entry name" value="PRD_2"/>
    <property type="match status" value="1"/>
</dbReference>
<dbReference type="InterPro" id="IPR050661">
    <property type="entry name" value="BglG_antiterminators"/>
</dbReference>
<dbReference type="Gene3D" id="1.10.1790.10">
    <property type="entry name" value="PRD domain"/>
    <property type="match status" value="1"/>
</dbReference>
<dbReference type="InterPro" id="IPR011608">
    <property type="entry name" value="PRD"/>
</dbReference>
<dbReference type="Pfam" id="PF00874">
    <property type="entry name" value="PRD"/>
    <property type="match status" value="1"/>
</dbReference>
<dbReference type="CDD" id="cd05568">
    <property type="entry name" value="PTS_IIB_bgl_like"/>
    <property type="match status" value="1"/>
</dbReference>
<reference evidence="8" key="1">
    <citation type="journal article" date="2021" name="PeerJ">
        <title>Extensive microbial diversity within the chicken gut microbiome revealed by metagenomics and culture.</title>
        <authorList>
            <person name="Gilroy R."/>
            <person name="Ravi A."/>
            <person name="Getino M."/>
            <person name="Pursley I."/>
            <person name="Horton D.L."/>
            <person name="Alikhan N.F."/>
            <person name="Baker D."/>
            <person name="Gharbi K."/>
            <person name="Hall N."/>
            <person name="Watson M."/>
            <person name="Adriaenssens E.M."/>
            <person name="Foster-Nyarko E."/>
            <person name="Jarju S."/>
            <person name="Secka A."/>
            <person name="Antonio M."/>
            <person name="Oren A."/>
            <person name="Chaudhuri R.R."/>
            <person name="La Ragione R."/>
            <person name="Hildebrand F."/>
            <person name="Pallen M.J."/>
        </authorList>
    </citation>
    <scope>NUCLEOTIDE SEQUENCE</scope>
    <source>
        <strain evidence="8">CHK171-7178</strain>
    </source>
</reference>
<evidence type="ECO:0000259" key="6">
    <source>
        <dbReference type="PROSITE" id="PS51099"/>
    </source>
</evidence>
<dbReference type="InterPro" id="IPR036634">
    <property type="entry name" value="PRD_sf"/>
</dbReference>
<evidence type="ECO:0000313" key="9">
    <source>
        <dbReference type="Proteomes" id="UP000698173"/>
    </source>
</evidence>
<keyword evidence="3" id="KW-0805">Transcription regulation</keyword>
<accession>A0A921G1N0</accession>
<keyword evidence="2" id="KW-0677">Repeat</keyword>
<feature type="domain" description="PTS EIIB type-2" evidence="6">
    <location>
        <begin position="404"/>
        <end position="493"/>
    </location>
</feature>
<dbReference type="AlphaFoldDB" id="A0A921G1N0"/>
<dbReference type="Gene3D" id="3.40.50.2300">
    <property type="match status" value="1"/>
</dbReference>
<evidence type="ECO:0000256" key="1">
    <source>
        <dbReference type="ARBA" id="ARBA00022679"/>
    </source>
</evidence>
<keyword evidence="1" id="KW-0808">Transferase</keyword>
<dbReference type="GO" id="GO:0009401">
    <property type="term" value="P:phosphoenolpyruvate-dependent sugar phosphotransferase system"/>
    <property type="evidence" value="ECO:0007669"/>
    <property type="project" value="InterPro"/>
</dbReference>
<dbReference type="PROSITE" id="PS51099">
    <property type="entry name" value="PTS_EIIB_TYPE_2"/>
    <property type="match status" value="1"/>
</dbReference>
<dbReference type="PANTHER" id="PTHR30185:SF18">
    <property type="entry name" value="TRANSCRIPTIONAL REGULATOR MTLR"/>
    <property type="match status" value="1"/>
</dbReference>
<dbReference type="Gene3D" id="1.10.10.10">
    <property type="entry name" value="Winged helix-like DNA-binding domain superfamily/Winged helix DNA-binding domain"/>
    <property type="match status" value="2"/>
</dbReference>
<dbReference type="InterPro" id="IPR013196">
    <property type="entry name" value="HTH_11"/>
</dbReference>
<comment type="caution">
    <text evidence="8">The sequence shown here is derived from an EMBL/GenBank/DDBJ whole genome shotgun (WGS) entry which is preliminary data.</text>
</comment>
<sequence>MLTVRGFQLLAKLLETNGSVYLKDLAEEFNVSTRMIKYDLEDVKGWFHVQGIEVFSQPNKGIWIECGEEKRVEIIHSLPEIERTDVYLNQEARVAKMILYMLVNTDYITASTFSERLDVSRNTSLNDIKQLVELLQPWKIELERKHGTGYKLIGEELSLRLLFEHLIHADLTNNEVYKIMSGVTSRDTLAEDPMLFADILPFYKVVEKQMAELFSSQPKHVLHESDVLRILFRLTISITRMNAGFTMKDYRILNKADHTNLTVQLMEKVYAQMQYPLFEEEYRYITGDRDNNLNQIDIVKVTKEIIQYVSDIQGIHYHKDPKLYNNLFAHLSLRFQKGEINFTEINPFTKELKKNYLVLFSTIQKACQIYLTPQKVSVPDSFVSLIVLHFIVSFEKRFNQKGKIRTLYVCSTGRGVARLIKNRVEREIFDIEIVKNCSIMEVDEICIQEEVDFIISVFPIETDLPLVIVDPLPSKRDIETIKSKVKELLRYKNFQFNNLLESNEEKISSLDPEFISQEIILKGFEINQEIQLAFTDEIGVSKKQALMLHIFLMVHRYYFDKQYDNYSNSHNHSYDKEAIKKIKDILEAHELRTHEAEIIAILHYLN</sequence>
<gene>
    <name evidence="8" type="ORF">K8V56_17540</name>
</gene>
<dbReference type="InterPro" id="IPR036095">
    <property type="entry name" value="PTS_EIIB-like_sf"/>
</dbReference>
<dbReference type="InterPro" id="IPR007737">
    <property type="entry name" value="Mga_HTH"/>
</dbReference>
<dbReference type="Proteomes" id="UP000698173">
    <property type="component" value="Unassembled WGS sequence"/>
</dbReference>
<dbReference type="GO" id="GO:0006355">
    <property type="term" value="P:regulation of DNA-templated transcription"/>
    <property type="evidence" value="ECO:0007669"/>
    <property type="project" value="InterPro"/>
</dbReference>
<dbReference type="PANTHER" id="PTHR30185">
    <property type="entry name" value="CRYPTIC BETA-GLUCOSIDE BGL OPERON ANTITERMINATOR"/>
    <property type="match status" value="1"/>
</dbReference>
<evidence type="ECO:0000259" key="7">
    <source>
        <dbReference type="PROSITE" id="PS51372"/>
    </source>
</evidence>
<organism evidence="8 9">
    <name type="scientific">Sporosarcina psychrophila</name>
    <name type="common">Bacillus psychrophilus</name>
    <dbReference type="NCBI Taxonomy" id="1476"/>
    <lineage>
        <taxon>Bacteria</taxon>
        <taxon>Bacillati</taxon>
        <taxon>Bacillota</taxon>
        <taxon>Bacilli</taxon>
        <taxon>Bacillales</taxon>
        <taxon>Caryophanaceae</taxon>
        <taxon>Sporosarcina</taxon>
    </lineage>
</organism>
<dbReference type="InterPro" id="IPR013011">
    <property type="entry name" value="PTS_EIIB_2"/>
</dbReference>
<protein>
    <submittedName>
        <fullName evidence="8">HTH domain-containing protein</fullName>
    </submittedName>
</protein>
<dbReference type="EMBL" id="DYWT01000268">
    <property type="protein sequence ID" value="HJF33570.1"/>
    <property type="molecule type" value="Genomic_DNA"/>
</dbReference>
<dbReference type="SUPFAM" id="SSF52794">
    <property type="entry name" value="PTS system IIB component-like"/>
    <property type="match status" value="1"/>
</dbReference>
<dbReference type="GO" id="GO:0008982">
    <property type="term" value="F:protein-N(PI)-phosphohistidine-sugar phosphotransferase activity"/>
    <property type="evidence" value="ECO:0007669"/>
    <property type="project" value="InterPro"/>
</dbReference>
<dbReference type="SUPFAM" id="SSF63520">
    <property type="entry name" value="PTS-regulatory domain, PRD"/>
    <property type="match status" value="1"/>
</dbReference>
<name>A0A921G1N0_SPOPS</name>
<evidence type="ECO:0000256" key="5">
    <source>
        <dbReference type="ARBA" id="ARBA00023163"/>
    </source>
</evidence>
<keyword evidence="5" id="KW-0804">Transcription</keyword>
<feature type="domain" description="PRD" evidence="7">
    <location>
        <begin position="293"/>
        <end position="400"/>
    </location>
</feature>
<reference evidence="8" key="2">
    <citation type="submission" date="2021-09" db="EMBL/GenBank/DDBJ databases">
        <authorList>
            <person name="Gilroy R."/>
        </authorList>
    </citation>
    <scope>NUCLEOTIDE SEQUENCE</scope>
    <source>
        <strain evidence="8">CHK171-7178</strain>
    </source>
</reference>
<dbReference type="Pfam" id="PF08279">
    <property type="entry name" value="HTH_11"/>
    <property type="match status" value="1"/>
</dbReference>
<dbReference type="InterPro" id="IPR036388">
    <property type="entry name" value="WH-like_DNA-bd_sf"/>
</dbReference>